<protein>
    <submittedName>
        <fullName evidence="2">Uncharacterized protein</fullName>
    </submittedName>
</protein>
<dbReference type="STRING" id="159449.B4N89_46135"/>
<feature type="region of interest" description="Disordered" evidence="1">
    <location>
        <begin position="148"/>
        <end position="196"/>
    </location>
</feature>
<evidence type="ECO:0000256" key="1">
    <source>
        <dbReference type="SAM" id="MobiDB-lite"/>
    </source>
</evidence>
<feature type="compositionally biased region" description="Polar residues" evidence="1">
    <location>
        <begin position="183"/>
        <end position="192"/>
    </location>
</feature>
<accession>A0A1T3NJ55</accession>
<dbReference type="AlphaFoldDB" id="A0A1T3NJ55"/>
<proteinExistence type="predicted"/>
<dbReference type="Proteomes" id="UP000190037">
    <property type="component" value="Unassembled WGS sequence"/>
</dbReference>
<sequence length="256" mass="27936">MRRSGGENGPPGSHRSDGCRQPPPGRFARAPIPCPARRTASYHRRLPHRAGSAPDATPRRGYRRPDRPNVLRRAAPGASPSGGRTSETEAGRCPTWPTRIARQAEAAPARASPHDGHRVRATGPAPVPRERRMLYVVAAATAASWESGRVRARTPRNAERPRATCAAPTGPGLPQYTPPWHTKTPTSSTRSGSRYKVPDPIATVRRRYGPTVSPQGFDATRLRVDDEDHLRKAVIGCYQPAGRCRPQPRPCRRACA</sequence>
<evidence type="ECO:0000313" key="3">
    <source>
        <dbReference type="Proteomes" id="UP000190037"/>
    </source>
</evidence>
<reference evidence="2 3" key="1">
    <citation type="submission" date="2017-03" db="EMBL/GenBank/DDBJ databases">
        <title>Draft genome sequence of Streptomyces scabrisporus NF3, endophyte isolated from Amphipterygium adstringens.</title>
        <authorList>
            <person name="Vazquez M."/>
            <person name="Ceapa C.D."/>
            <person name="Rodriguez Luna D."/>
            <person name="Sanchez Esquivel S."/>
        </authorList>
    </citation>
    <scope>NUCLEOTIDE SEQUENCE [LARGE SCALE GENOMIC DNA]</scope>
    <source>
        <strain evidence="2 3">NF3</strain>
    </source>
</reference>
<evidence type="ECO:0000313" key="2">
    <source>
        <dbReference type="EMBL" id="OPC76854.1"/>
    </source>
</evidence>
<name>A0A1T3NJ55_9ACTN</name>
<gene>
    <name evidence="2" type="ORF">B4N89_46135</name>
</gene>
<comment type="caution">
    <text evidence="2">The sequence shown here is derived from an EMBL/GenBank/DDBJ whole genome shotgun (WGS) entry which is preliminary data.</text>
</comment>
<feature type="region of interest" description="Disordered" evidence="1">
    <location>
        <begin position="1"/>
        <end position="126"/>
    </location>
</feature>
<feature type="compositionally biased region" description="Low complexity" evidence="1">
    <location>
        <begin position="99"/>
        <end position="111"/>
    </location>
</feature>
<keyword evidence="3" id="KW-1185">Reference proteome</keyword>
<dbReference type="EMBL" id="MWQN01000005">
    <property type="protein sequence ID" value="OPC76854.1"/>
    <property type="molecule type" value="Genomic_DNA"/>
</dbReference>
<organism evidence="2 3">
    <name type="scientific">Embleya scabrispora</name>
    <dbReference type="NCBI Taxonomy" id="159449"/>
    <lineage>
        <taxon>Bacteria</taxon>
        <taxon>Bacillati</taxon>
        <taxon>Actinomycetota</taxon>
        <taxon>Actinomycetes</taxon>
        <taxon>Kitasatosporales</taxon>
        <taxon>Streptomycetaceae</taxon>
        <taxon>Embleya</taxon>
    </lineage>
</organism>